<dbReference type="NCBIfam" id="TIGR01838">
    <property type="entry name" value="PHA_synth_I"/>
    <property type="match status" value="1"/>
</dbReference>
<keyword evidence="2" id="KW-0963">Cytoplasm</keyword>
<comment type="caution">
    <text evidence="6">The sequence shown here is derived from an EMBL/GenBank/DDBJ whole genome shotgun (WGS) entry which is preliminary data.</text>
</comment>
<keyword evidence="4" id="KW-0012">Acyltransferase</keyword>
<dbReference type="InterPro" id="IPR010963">
    <property type="entry name" value="PHA_synth_I"/>
</dbReference>
<name>A0ABT7HBZ1_9GAMM</name>
<dbReference type="EMBL" id="JASSQD010000001">
    <property type="protein sequence ID" value="MDK9557524.1"/>
    <property type="molecule type" value="Genomic_DNA"/>
</dbReference>
<dbReference type="InterPro" id="IPR010941">
    <property type="entry name" value="PhaC_N"/>
</dbReference>
<protein>
    <submittedName>
        <fullName evidence="6">Class I poly(R)-hydroxyalkanoic acid synthase</fullName>
    </submittedName>
</protein>
<gene>
    <name evidence="6" type="primary">phaC</name>
    <name evidence="6" type="ORF">QQF73_07805</name>
</gene>
<sequence length="600" mass="68401">MFGLDLLSKTTSHLINGFETNFRQGQQQLEKWLGDSGVMDDASLSTLTEMSDAYRTMAEDLLLHPLRFASAELDLGRKHLALGYYTLARLTGREKQPVIEAEKDDRRFQADDWHRHLPFDVLHQAYLINSRAFLKWVEQMEGLPPSGRDQMLFYARQLTSALSPSNYPVTNPEVLRITWERKGLNLVDGGRQLFEDLRQNPSLFNVGMTDRSAFEVGRNLATTPGKVVYQNELMQLIQYMPATETVSKQPLLIVPPWINKYYILDLTARNSFIQWLVNQGQTVFVISWRNPGPSLRDKGWDDYMRQGPLEAMAAVTEATGEDRMNAIGYCVGGTLLGSTLAWLKKKRRKPIISATYFTTLLDFSDPGGIGVFINDHSIRGIERMLERKGYLDGRAMAFTFNLLRENELFWSFWTNHYLKGEKPAAFDILYWNTDGTNLPARMHSFYLREMYLNNRLIEPDSLTLNGESINLREIDVPSFFLSARQDHIAKWKATYRGALVHGGQVRFVLSGSGHIAGVVNPPYREKYGYWTNDSLPADADTWFAGADHHPGSWWPHWFEWLGQYAGETVTARFPGDGNLEVLEEAPGSYVRIKAAEAAKT</sequence>
<evidence type="ECO:0000256" key="4">
    <source>
        <dbReference type="ARBA" id="ARBA00023315"/>
    </source>
</evidence>
<evidence type="ECO:0000256" key="1">
    <source>
        <dbReference type="ARBA" id="ARBA00004496"/>
    </source>
</evidence>
<dbReference type="InterPro" id="IPR029058">
    <property type="entry name" value="AB_hydrolase_fold"/>
</dbReference>
<dbReference type="Gene3D" id="3.40.50.1820">
    <property type="entry name" value="alpha/beta hydrolase"/>
    <property type="match status" value="1"/>
</dbReference>
<dbReference type="RefSeq" id="WP_285367812.1">
    <property type="nucleotide sequence ID" value="NZ_JASSQD010000001.1"/>
</dbReference>
<keyword evidence="3" id="KW-0808">Transferase</keyword>
<proteinExistence type="predicted"/>
<dbReference type="SUPFAM" id="SSF53474">
    <property type="entry name" value="alpha/beta-Hydrolases"/>
    <property type="match status" value="1"/>
</dbReference>
<dbReference type="PANTHER" id="PTHR36837:SF5">
    <property type="entry name" value="POLY-3-HYDROXYBUTYRATE SYNTHASE"/>
    <property type="match status" value="1"/>
</dbReference>
<evidence type="ECO:0000256" key="3">
    <source>
        <dbReference type="ARBA" id="ARBA00022679"/>
    </source>
</evidence>
<dbReference type="Pfam" id="PF07167">
    <property type="entry name" value="PhaC_N"/>
    <property type="match status" value="1"/>
</dbReference>
<dbReference type="InterPro" id="IPR051321">
    <property type="entry name" value="PHA/PHB_synthase"/>
</dbReference>
<feature type="domain" description="Poly-beta-hydroxybutyrate polymerase N-terminal" evidence="5">
    <location>
        <begin position="104"/>
        <end position="276"/>
    </location>
</feature>
<keyword evidence="7" id="KW-1185">Reference proteome</keyword>
<accession>A0ABT7HBZ1</accession>
<evidence type="ECO:0000313" key="6">
    <source>
        <dbReference type="EMBL" id="MDK9557524.1"/>
    </source>
</evidence>
<reference evidence="6 7" key="1">
    <citation type="submission" date="2023-05" db="EMBL/GenBank/DDBJ databases">
        <title>Marinobacter albus sp. nov., a marine bacterium isolated from sand in a coastal intertidal zone of huludao.</title>
        <authorList>
            <person name="Deng T."/>
        </authorList>
    </citation>
    <scope>NUCLEOTIDE SEQUENCE [LARGE SCALE GENOMIC DNA]</scope>
    <source>
        <strain evidence="6 7">M216</strain>
    </source>
</reference>
<comment type="subcellular location">
    <subcellularLocation>
        <location evidence="1">Cytoplasm</location>
    </subcellularLocation>
</comment>
<evidence type="ECO:0000313" key="7">
    <source>
        <dbReference type="Proteomes" id="UP001223547"/>
    </source>
</evidence>
<evidence type="ECO:0000259" key="5">
    <source>
        <dbReference type="Pfam" id="PF07167"/>
    </source>
</evidence>
<dbReference type="Proteomes" id="UP001223547">
    <property type="component" value="Unassembled WGS sequence"/>
</dbReference>
<evidence type="ECO:0000256" key="2">
    <source>
        <dbReference type="ARBA" id="ARBA00022490"/>
    </source>
</evidence>
<organism evidence="6 7">
    <name type="scientific">Marinobacter albus</name>
    <dbReference type="NCBI Taxonomy" id="3030833"/>
    <lineage>
        <taxon>Bacteria</taxon>
        <taxon>Pseudomonadati</taxon>
        <taxon>Pseudomonadota</taxon>
        <taxon>Gammaproteobacteria</taxon>
        <taxon>Pseudomonadales</taxon>
        <taxon>Marinobacteraceae</taxon>
        <taxon>Marinobacter</taxon>
    </lineage>
</organism>
<dbReference type="PANTHER" id="PTHR36837">
    <property type="entry name" value="POLY(3-HYDROXYALKANOATE) POLYMERASE SUBUNIT PHAC"/>
    <property type="match status" value="1"/>
</dbReference>